<dbReference type="PANTHER" id="PTHR33223">
    <property type="entry name" value="CCHC-TYPE DOMAIN-CONTAINING PROTEIN"/>
    <property type="match status" value="1"/>
</dbReference>
<feature type="compositionally biased region" description="Polar residues" evidence="1">
    <location>
        <begin position="387"/>
        <end position="399"/>
    </location>
</feature>
<accession>A0A8S2QG98</accession>
<feature type="compositionally biased region" description="Polar residues" evidence="1">
    <location>
        <begin position="13"/>
        <end position="26"/>
    </location>
</feature>
<proteinExistence type="predicted"/>
<sequence length="418" mass="48030">MSSKPRKKEPKQNKTASNQRPILQSDSDNKEEDINFNGRDITSQSRKKKRTKRKSSSSSSRSSTTERAATLQVTVNDSISHFSGRTNEQPSKFLHEYQQTMRTLFRASNSQLLRNICNWLSGLARDWYLQLSQSRQLPNSWSEFKKMFLSRFRSPERVEALKFERSHCVQGENETAADFYQRYLGLSLEISPKIKEKVLKKHLLRKLRPEILLWMKGDPDSMSLDDVLKKAEKAELQLLYRRKEETQKVNSQELSRSITCQPISMKTPETTVVVANLEYSSSSPTFSETIKKGDDSFTPSLKSERDNNDFRKKPALVFDQRRDNNNNNQSNSSNQSNFDSVNRSFQSGIKQPPGPCPICHKKGHWKRDCLVRCHICKQTGHIANVCPQKQNSNPYNPSTAPRYLGGDSKNAQKSNNLN</sequence>
<evidence type="ECO:0000256" key="1">
    <source>
        <dbReference type="SAM" id="MobiDB-lite"/>
    </source>
</evidence>
<dbReference type="Proteomes" id="UP000682733">
    <property type="component" value="Unassembled WGS sequence"/>
</dbReference>
<comment type="caution">
    <text evidence="4">The sequence shown here is derived from an EMBL/GenBank/DDBJ whole genome shotgun (WGS) entry which is preliminary data.</text>
</comment>
<evidence type="ECO:0000313" key="3">
    <source>
        <dbReference type="EMBL" id="CAF1302952.1"/>
    </source>
</evidence>
<dbReference type="PANTHER" id="PTHR33223:SF6">
    <property type="entry name" value="CCHC-TYPE DOMAIN-CONTAINING PROTEIN"/>
    <property type="match status" value="1"/>
</dbReference>
<feature type="compositionally biased region" description="Basic and acidic residues" evidence="1">
    <location>
        <begin position="302"/>
        <end position="312"/>
    </location>
</feature>
<name>A0A8S2QG98_9BILA</name>
<reference evidence="4" key="1">
    <citation type="submission" date="2021-02" db="EMBL/GenBank/DDBJ databases">
        <authorList>
            <person name="Nowell W R."/>
        </authorList>
    </citation>
    <scope>NUCLEOTIDE SEQUENCE</scope>
</reference>
<feature type="region of interest" description="Disordered" evidence="1">
    <location>
        <begin position="283"/>
        <end position="353"/>
    </location>
</feature>
<gene>
    <name evidence="3" type="ORF">OVA965_LOCUS28624</name>
    <name evidence="4" type="ORF">TMI583_LOCUS29381</name>
</gene>
<dbReference type="SMART" id="SM00343">
    <property type="entry name" value="ZnF_C2HC"/>
    <property type="match status" value="2"/>
</dbReference>
<feature type="domain" description="CCHC-type" evidence="2">
    <location>
        <begin position="355"/>
        <end position="371"/>
    </location>
</feature>
<dbReference type="AlphaFoldDB" id="A0A8S2QG98"/>
<dbReference type="InterPro" id="IPR036875">
    <property type="entry name" value="Znf_CCHC_sf"/>
</dbReference>
<feature type="compositionally biased region" description="Basic residues" evidence="1">
    <location>
        <begin position="45"/>
        <end position="55"/>
    </location>
</feature>
<dbReference type="Gene3D" id="4.10.60.10">
    <property type="entry name" value="Zinc finger, CCHC-type"/>
    <property type="match status" value="1"/>
</dbReference>
<feature type="region of interest" description="Disordered" evidence="1">
    <location>
        <begin position="386"/>
        <end position="418"/>
    </location>
</feature>
<dbReference type="GO" id="GO:0008270">
    <property type="term" value="F:zinc ion binding"/>
    <property type="evidence" value="ECO:0007669"/>
    <property type="project" value="InterPro"/>
</dbReference>
<dbReference type="InterPro" id="IPR005162">
    <property type="entry name" value="Retrotrans_gag_dom"/>
</dbReference>
<dbReference type="Proteomes" id="UP000677228">
    <property type="component" value="Unassembled WGS sequence"/>
</dbReference>
<evidence type="ECO:0000313" key="4">
    <source>
        <dbReference type="EMBL" id="CAF4109551.1"/>
    </source>
</evidence>
<feature type="domain" description="CCHC-type" evidence="2">
    <location>
        <begin position="372"/>
        <end position="388"/>
    </location>
</feature>
<dbReference type="Pfam" id="PF00098">
    <property type="entry name" value="zf-CCHC"/>
    <property type="match status" value="1"/>
</dbReference>
<organism evidence="4 5">
    <name type="scientific">Didymodactylos carnosus</name>
    <dbReference type="NCBI Taxonomy" id="1234261"/>
    <lineage>
        <taxon>Eukaryota</taxon>
        <taxon>Metazoa</taxon>
        <taxon>Spiralia</taxon>
        <taxon>Gnathifera</taxon>
        <taxon>Rotifera</taxon>
        <taxon>Eurotatoria</taxon>
        <taxon>Bdelloidea</taxon>
        <taxon>Philodinida</taxon>
        <taxon>Philodinidae</taxon>
        <taxon>Didymodactylos</taxon>
    </lineage>
</organism>
<feature type="region of interest" description="Disordered" evidence="1">
    <location>
        <begin position="1"/>
        <end position="87"/>
    </location>
</feature>
<evidence type="ECO:0000313" key="5">
    <source>
        <dbReference type="Proteomes" id="UP000682733"/>
    </source>
</evidence>
<dbReference type="SUPFAM" id="SSF57756">
    <property type="entry name" value="Retrovirus zinc finger-like domains"/>
    <property type="match status" value="1"/>
</dbReference>
<dbReference type="EMBL" id="CAJNOK010019629">
    <property type="protein sequence ID" value="CAF1302952.1"/>
    <property type="molecule type" value="Genomic_DNA"/>
</dbReference>
<evidence type="ECO:0000259" key="2">
    <source>
        <dbReference type="SMART" id="SM00343"/>
    </source>
</evidence>
<feature type="compositionally biased region" description="Low complexity" evidence="1">
    <location>
        <begin position="56"/>
        <end position="65"/>
    </location>
</feature>
<feature type="compositionally biased region" description="Polar residues" evidence="1">
    <location>
        <begin position="409"/>
        <end position="418"/>
    </location>
</feature>
<dbReference type="Pfam" id="PF03732">
    <property type="entry name" value="Retrotrans_gag"/>
    <property type="match status" value="1"/>
</dbReference>
<dbReference type="EMBL" id="CAJOBA010041211">
    <property type="protein sequence ID" value="CAF4109551.1"/>
    <property type="molecule type" value="Genomic_DNA"/>
</dbReference>
<protein>
    <recommendedName>
        <fullName evidence="2">CCHC-type domain-containing protein</fullName>
    </recommendedName>
</protein>
<feature type="compositionally biased region" description="Low complexity" evidence="1">
    <location>
        <begin position="325"/>
        <end position="342"/>
    </location>
</feature>
<dbReference type="GO" id="GO:0003676">
    <property type="term" value="F:nucleic acid binding"/>
    <property type="evidence" value="ECO:0007669"/>
    <property type="project" value="InterPro"/>
</dbReference>
<dbReference type="InterPro" id="IPR001878">
    <property type="entry name" value="Znf_CCHC"/>
</dbReference>
<feature type="compositionally biased region" description="Polar residues" evidence="1">
    <location>
        <begin position="71"/>
        <end position="87"/>
    </location>
</feature>